<feature type="transmembrane region" description="Helical" evidence="3">
    <location>
        <begin position="272"/>
        <end position="293"/>
    </location>
</feature>
<evidence type="ECO:0000256" key="1">
    <source>
        <dbReference type="ARBA" id="ARBA00023066"/>
    </source>
</evidence>
<dbReference type="Gene3D" id="3.40.50.150">
    <property type="entry name" value="Vaccinia Virus protein VP39"/>
    <property type="match status" value="1"/>
</dbReference>
<feature type="transmembrane region" description="Helical" evidence="3">
    <location>
        <begin position="456"/>
        <end position="476"/>
    </location>
</feature>
<sequence length="752" mass="80262">MTTQSSASARPASTAVMAGIFGLSGSAALIYQVAWQRILALHSGVGIYSVAMIVAAFMAGLGIGSYWGGLKASRFGASRSLLWFAGIELAVGAFATISTPFYYDLLGSHAGALYSSLGRAGVVHFVALLLPTCLMGMSLPFLVQAAVHDVRFACQTIGVLYGINILGAALGALLAPWVLIRSFGIDGAIWFGAATNIAAGLLSLLLWATRGAQPDQPAPETPPQPAKRQPGHPASRPFASWLLLYTLSGFFALALEILWFRIIDVGVRSTAFTFGSVLAIYLLGLGLGCVFGGRFAVRVRSPLRAFLACQTLLLIYSGAVILLIVHLPTSTPGYATLVDYWKGADIFALGSDWNWSQFILLYLAFPVALYGPPTVLMGLSFAVLQKAVHDDRQTTGRKVGFLQTGNILGNVAGSLAIGLVLMGSLGTPDSLRLLLGAGLIFPFLSLLWAGRDGVTLLSGAMLAGLVFIWPSSNQFWSRLHGSDPEQAAFAEDASGLMAITPALDEGGALRVSMNGKWQSWLPFGGIHSELGAVASILHPEPKDICIIGLGSGDTAWAAACRPQTERVVVYEICAAEQKLLAQIAPVVPDLASFLKDRRIHILAEDGRQSLAQNPALYDVIEADALRPTSAYAGNIYSIEFFKLCASRLKPGGLMCQWGSTPRVYRTFREAFPHVVELPGRKILIGSNDPIPLDRDRWAASLNPQVRAYLGPAIVPGMEDCLSMTRPMAPDTAADRNILTDLFPRDEFVTPGP</sequence>
<dbReference type="EMBL" id="CP036271">
    <property type="protein sequence ID" value="QDT53317.1"/>
    <property type="molecule type" value="Genomic_DNA"/>
</dbReference>
<dbReference type="PANTHER" id="PTHR11558:SF11">
    <property type="entry name" value="SPERMIDINE SYNTHASE"/>
    <property type="match status" value="1"/>
</dbReference>
<feature type="region of interest" description="Disordered" evidence="2">
    <location>
        <begin position="213"/>
        <end position="233"/>
    </location>
</feature>
<feature type="transmembrane region" description="Helical" evidence="3">
    <location>
        <begin position="46"/>
        <end position="69"/>
    </location>
</feature>
<dbReference type="InterPro" id="IPR029063">
    <property type="entry name" value="SAM-dependent_MTases_sf"/>
</dbReference>
<keyword evidence="5" id="KW-1185">Reference proteome</keyword>
<feature type="transmembrane region" description="Helical" evidence="3">
    <location>
        <begin position="238"/>
        <end position="260"/>
    </location>
</feature>
<keyword evidence="1" id="KW-0745">Spermidine biosynthesis</keyword>
<feature type="transmembrane region" description="Helical" evidence="3">
    <location>
        <begin position="123"/>
        <end position="147"/>
    </location>
</feature>
<dbReference type="KEGG" id="ccos:Pan44_13330"/>
<keyword evidence="4" id="KW-0808">Transferase</keyword>
<feature type="compositionally biased region" description="Pro residues" evidence="2">
    <location>
        <begin position="216"/>
        <end position="225"/>
    </location>
</feature>
<feature type="transmembrane region" description="Helical" evidence="3">
    <location>
        <begin position="81"/>
        <end position="103"/>
    </location>
</feature>
<dbReference type="InterPro" id="IPR001045">
    <property type="entry name" value="Spermi_synthase"/>
</dbReference>
<accession>A0A517SB05</accession>
<dbReference type="PANTHER" id="PTHR11558">
    <property type="entry name" value="SPERMIDINE/SPERMINE SYNTHASE"/>
    <property type="match status" value="1"/>
</dbReference>
<dbReference type="AlphaFoldDB" id="A0A517SB05"/>
<dbReference type="GO" id="GO:0008295">
    <property type="term" value="P:spermidine biosynthetic process"/>
    <property type="evidence" value="ECO:0007669"/>
    <property type="project" value="UniProtKB-KW"/>
</dbReference>
<dbReference type="Proteomes" id="UP000315700">
    <property type="component" value="Chromosome"/>
</dbReference>
<protein>
    <submittedName>
        <fullName evidence="4">Spermidine synthase</fullName>
        <ecNumber evidence="4">2.5.1.16</ecNumber>
    </submittedName>
</protein>
<organism evidence="4 5">
    <name type="scientific">Caulifigura coniformis</name>
    <dbReference type="NCBI Taxonomy" id="2527983"/>
    <lineage>
        <taxon>Bacteria</taxon>
        <taxon>Pseudomonadati</taxon>
        <taxon>Planctomycetota</taxon>
        <taxon>Planctomycetia</taxon>
        <taxon>Planctomycetales</taxon>
        <taxon>Planctomycetaceae</taxon>
        <taxon>Caulifigura</taxon>
    </lineage>
</organism>
<feature type="transmembrane region" description="Helical" evidence="3">
    <location>
        <begin position="431"/>
        <end position="449"/>
    </location>
</feature>
<keyword evidence="3" id="KW-0472">Membrane</keyword>
<dbReference type="GO" id="GO:0005829">
    <property type="term" value="C:cytosol"/>
    <property type="evidence" value="ECO:0007669"/>
    <property type="project" value="TreeGrafter"/>
</dbReference>
<dbReference type="InParanoid" id="A0A517SB05"/>
<evidence type="ECO:0000313" key="4">
    <source>
        <dbReference type="EMBL" id="QDT53317.1"/>
    </source>
</evidence>
<gene>
    <name evidence="4" type="primary">speE_2</name>
    <name evidence="4" type="ORF">Pan44_13330</name>
</gene>
<proteinExistence type="predicted"/>
<name>A0A517SB05_9PLAN</name>
<keyword evidence="3" id="KW-0812">Transmembrane</keyword>
<dbReference type="SUPFAM" id="SSF53335">
    <property type="entry name" value="S-adenosyl-L-methionine-dependent methyltransferases"/>
    <property type="match status" value="1"/>
</dbReference>
<dbReference type="Pfam" id="PF01564">
    <property type="entry name" value="Spermine_synth"/>
    <property type="match status" value="1"/>
</dbReference>
<feature type="transmembrane region" description="Helical" evidence="3">
    <location>
        <begin position="405"/>
        <end position="425"/>
    </location>
</feature>
<feature type="transmembrane region" description="Helical" evidence="3">
    <location>
        <begin position="359"/>
        <end position="384"/>
    </location>
</feature>
<evidence type="ECO:0000256" key="2">
    <source>
        <dbReference type="SAM" id="MobiDB-lite"/>
    </source>
</evidence>
<feature type="transmembrane region" description="Helical" evidence="3">
    <location>
        <begin position="159"/>
        <end position="183"/>
    </location>
</feature>
<dbReference type="GO" id="GO:0004766">
    <property type="term" value="F:spermidine synthase activity"/>
    <property type="evidence" value="ECO:0007669"/>
    <property type="project" value="UniProtKB-EC"/>
</dbReference>
<feature type="transmembrane region" description="Helical" evidence="3">
    <location>
        <begin position="12"/>
        <end position="34"/>
    </location>
</feature>
<evidence type="ECO:0000256" key="3">
    <source>
        <dbReference type="SAM" id="Phobius"/>
    </source>
</evidence>
<reference evidence="4 5" key="1">
    <citation type="submission" date="2019-02" db="EMBL/GenBank/DDBJ databases">
        <title>Deep-cultivation of Planctomycetes and their phenomic and genomic characterization uncovers novel biology.</title>
        <authorList>
            <person name="Wiegand S."/>
            <person name="Jogler M."/>
            <person name="Boedeker C."/>
            <person name="Pinto D."/>
            <person name="Vollmers J."/>
            <person name="Rivas-Marin E."/>
            <person name="Kohn T."/>
            <person name="Peeters S.H."/>
            <person name="Heuer A."/>
            <person name="Rast P."/>
            <person name="Oberbeckmann S."/>
            <person name="Bunk B."/>
            <person name="Jeske O."/>
            <person name="Meyerdierks A."/>
            <person name="Storesund J.E."/>
            <person name="Kallscheuer N."/>
            <person name="Luecker S."/>
            <person name="Lage O.M."/>
            <person name="Pohl T."/>
            <person name="Merkel B.J."/>
            <person name="Hornburger P."/>
            <person name="Mueller R.-W."/>
            <person name="Bruemmer F."/>
            <person name="Labrenz M."/>
            <person name="Spormann A.M."/>
            <person name="Op den Camp H."/>
            <person name="Overmann J."/>
            <person name="Amann R."/>
            <person name="Jetten M.S.M."/>
            <person name="Mascher T."/>
            <person name="Medema M.H."/>
            <person name="Devos D.P."/>
            <person name="Kaster A.-K."/>
            <person name="Ovreas L."/>
            <person name="Rohde M."/>
            <person name="Galperin M.Y."/>
            <person name="Jogler C."/>
        </authorList>
    </citation>
    <scope>NUCLEOTIDE SEQUENCE [LARGE SCALE GENOMIC DNA]</scope>
    <source>
        <strain evidence="4 5">Pan44</strain>
    </source>
</reference>
<feature type="transmembrane region" description="Helical" evidence="3">
    <location>
        <begin position="189"/>
        <end position="208"/>
    </location>
</feature>
<evidence type="ECO:0000313" key="5">
    <source>
        <dbReference type="Proteomes" id="UP000315700"/>
    </source>
</evidence>
<keyword evidence="3" id="KW-1133">Transmembrane helix</keyword>
<feature type="transmembrane region" description="Helical" evidence="3">
    <location>
        <begin position="305"/>
        <end position="327"/>
    </location>
</feature>
<dbReference type="EC" id="2.5.1.16" evidence="4"/>
<dbReference type="NCBIfam" id="NF037959">
    <property type="entry name" value="MFS_SpdSyn"/>
    <property type="match status" value="1"/>
</dbReference>